<feature type="compositionally biased region" description="Basic and acidic residues" evidence="2">
    <location>
        <begin position="68"/>
        <end position="82"/>
    </location>
</feature>
<protein>
    <recommendedName>
        <fullName evidence="3">Golgin subfamily A conserved domain-containing protein</fullName>
    </recommendedName>
</protein>
<evidence type="ECO:0000259" key="3">
    <source>
        <dbReference type="Pfam" id="PF15070"/>
    </source>
</evidence>
<reference evidence="5" key="1">
    <citation type="journal article" date="2007" name="Science">
        <title>Evolutionary and biomedical insights from the rhesus macaque genome.</title>
        <authorList>
            <person name="Gibbs R.A."/>
            <person name="Rogers J."/>
            <person name="Katze M.G."/>
            <person name="Bumgarner R."/>
            <person name="Weinstock G.M."/>
            <person name="Mardis E.R."/>
            <person name="Remington K.A."/>
            <person name="Strausberg R.L."/>
            <person name="Venter J.C."/>
            <person name="Wilson R.K."/>
            <person name="Batzer M.A."/>
            <person name="Bustamante C.D."/>
            <person name="Eichler E.E."/>
            <person name="Hahn M.W."/>
            <person name="Hardison R.C."/>
            <person name="Makova K.D."/>
            <person name="Miller W."/>
            <person name="Milosavljevic A."/>
            <person name="Palermo R.E."/>
            <person name="Siepel A."/>
            <person name="Sikela J.M."/>
            <person name="Attaway T."/>
            <person name="Bell S."/>
            <person name="Bernard K.E."/>
            <person name="Buhay C.J."/>
            <person name="Chandrabose M.N."/>
            <person name="Dao M."/>
            <person name="Davis C."/>
            <person name="Delehaunty K.D."/>
            <person name="Ding Y."/>
            <person name="Dinh H.H."/>
            <person name="Dugan-Rocha S."/>
            <person name="Fulton L.A."/>
            <person name="Gabisi R.A."/>
            <person name="Garner T.T."/>
            <person name="Godfrey J."/>
            <person name="Hawes A.C."/>
            <person name="Hernandez J."/>
            <person name="Hines S."/>
            <person name="Holder M."/>
            <person name="Hume J."/>
            <person name="Jhangiani S.N."/>
            <person name="Joshi V."/>
            <person name="Khan Z.M."/>
            <person name="Kirkness E.F."/>
            <person name="Cree A."/>
            <person name="Fowler R.G."/>
            <person name="Lee S."/>
            <person name="Lewis L.R."/>
            <person name="Li Z."/>
            <person name="Liu Y.-S."/>
            <person name="Moore S.M."/>
            <person name="Muzny D."/>
            <person name="Nazareth L.V."/>
            <person name="Ngo D.N."/>
            <person name="Okwuonu G.O."/>
            <person name="Pai G."/>
            <person name="Parker D."/>
            <person name="Paul H.A."/>
            <person name="Pfannkoch C."/>
            <person name="Pohl C.S."/>
            <person name="Rogers Y.-H.C."/>
            <person name="Ruiz S.J."/>
            <person name="Sabo A."/>
            <person name="Santibanez J."/>
            <person name="Schneider B.W."/>
            <person name="Smith S.M."/>
            <person name="Sodergren E."/>
            <person name="Svatek A.F."/>
            <person name="Utterback T.R."/>
            <person name="Vattathil S."/>
            <person name="Warren W."/>
            <person name="White C.S."/>
            <person name="Chinwalla A.T."/>
            <person name="Feng Y."/>
            <person name="Halpern A.L."/>
            <person name="Hillier L.W."/>
            <person name="Huang X."/>
            <person name="Minx P."/>
            <person name="Nelson J.O."/>
            <person name="Pepin K.H."/>
            <person name="Qin X."/>
            <person name="Sutton G.G."/>
            <person name="Venter E."/>
            <person name="Walenz B.P."/>
            <person name="Wallis J.W."/>
            <person name="Worley K.C."/>
            <person name="Yang S.-P."/>
            <person name="Jones S.M."/>
            <person name="Marra M.A."/>
            <person name="Rocchi M."/>
            <person name="Schein J.E."/>
            <person name="Baertsch R."/>
            <person name="Clarke L."/>
            <person name="Csuros M."/>
            <person name="Glasscock J."/>
            <person name="Harris R.A."/>
            <person name="Havlak P."/>
            <person name="Jackson A.R."/>
            <person name="Jiang H."/>
            <person name="Liu Y."/>
            <person name="Messina D.N."/>
            <person name="Shen Y."/>
            <person name="Song H.X.-Z."/>
            <person name="Wylie T."/>
            <person name="Zhang L."/>
            <person name="Birney E."/>
            <person name="Han K."/>
            <person name="Konkel M.K."/>
            <person name="Lee J."/>
            <person name="Smit A.F.A."/>
            <person name="Ullmer B."/>
            <person name="Wang H."/>
            <person name="Xing J."/>
            <person name="Burhans R."/>
            <person name="Cheng Z."/>
            <person name="Karro J.E."/>
            <person name="Ma J."/>
            <person name="Raney B."/>
            <person name="She X."/>
            <person name="Cox M.J."/>
            <person name="Demuth J.P."/>
            <person name="Dumas L.J."/>
            <person name="Han S.-G."/>
            <person name="Hopkins J."/>
            <person name="Karimpour-Fard A."/>
            <person name="Kim Y.H."/>
            <person name="Pollack J.R."/>
            <person name="Vinar T."/>
            <person name="Addo-Quaye C."/>
            <person name="Degenhardt J."/>
            <person name="Denby A."/>
            <person name="Hubisz M.J."/>
            <person name="Indap A."/>
            <person name="Kosiol C."/>
            <person name="Lahn B.T."/>
            <person name="Lawson H.A."/>
            <person name="Marklein A."/>
            <person name="Nielsen R."/>
            <person name="Vallender E.J."/>
            <person name="Clark A.G."/>
            <person name="Ferguson B."/>
            <person name="Hernandez R.D."/>
            <person name="Hirani K."/>
            <person name="Kehrer-Sawatzki H."/>
            <person name="Kolb J."/>
            <person name="Patil S."/>
            <person name="Pu L.-L."/>
            <person name="Ren Y."/>
            <person name="Smith D.G."/>
            <person name="Wheeler D.A."/>
            <person name="Schenck I."/>
            <person name="Ball E.V."/>
            <person name="Chen R."/>
            <person name="Cooper D.N."/>
            <person name="Giardine B."/>
            <person name="Hsu F."/>
            <person name="Kent W.J."/>
            <person name="Lesk A."/>
            <person name="Nelson D.L."/>
            <person name="O'brien W.E."/>
            <person name="Pruefer K."/>
            <person name="Stenson P.D."/>
            <person name="Wallace J.C."/>
            <person name="Ke H."/>
            <person name="Liu X.-M."/>
            <person name="Wang P."/>
            <person name="Xiang A.P."/>
            <person name="Yang F."/>
            <person name="Barber G.P."/>
            <person name="Haussler D."/>
            <person name="Karolchik D."/>
            <person name="Kern A.D."/>
            <person name="Kuhn R.M."/>
            <person name="Smith K.E."/>
            <person name="Zwieg A.S."/>
        </authorList>
    </citation>
    <scope>NUCLEOTIDE SEQUENCE [LARGE SCALE GENOMIC DNA]</scope>
    <source>
        <strain evidence="5">17573</strain>
    </source>
</reference>
<dbReference type="VEuPathDB" id="HostDB:ENSMMUG00000008530"/>
<feature type="region of interest" description="Disordered" evidence="2">
    <location>
        <begin position="422"/>
        <end position="464"/>
    </location>
</feature>
<dbReference type="InterPro" id="IPR043976">
    <property type="entry name" value="GOLGA_cons_dom"/>
</dbReference>
<keyword evidence="5" id="KW-1185">Reference proteome</keyword>
<comment type="similarity">
    <text evidence="1">Belongs to the GOLGA6 family.</text>
</comment>
<proteinExistence type="inferred from homology"/>
<dbReference type="SMR" id="F7DBQ8"/>
<dbReference type="STRING" id="9544.ENSMMUP00000034017"/>
<accession>F7DBQ8</accession>
<feature type="region of interest" description="Disordered" evidence="2">
    <location>
        <begin position="488"/>
        <end position="511"/>
    </location>
</feature>
<dbReference type="InParanoid" id="F7DBQ8"/>
<evidence type="ECO:0000313" key="5">
    <source>
        <dbReference type="Proteomes" id="UP000006718"/>
    </source>
</evidence>
<feature type="compositionally biased region" description="Polar residues" evidence="2">
    <location>
        <begin position="53"/>
        <end position="65"/>
    </location>
</feature>
<dbReference type="Bgee" id="ENSMMUG00000008530">
    <property type="expression patterns" value="Expressed in testis and 5 other cell types or tissues"/>
</dbReference>
<dbReference type="Ensembl" id="ENSMMUT00000040988.3">
    <property type="protein sequence ID" value="ENSMMUP00000034017.3"/>
    <property type="gene ID" value="ENSMMUG00000008530.4"/>
</dbReference>
<name>F7DBQ8_MACMU</name>
<feature type="domain" description="Golgin subfamily A conserved" evidence="3">
    <location>
        <begin position="437"/>
        <end position="538"/>
    </location>
</feature>
<dbReference type="Pfam" id="PF15070">
    <property type="entry name" value="GOLGA2L5"/>
    <property type="match status" value="1"/>
</dbReference>
<dbReference type="eggNOG" id="KOG4725">
    <property type="taxonomic scope" value="Eukaryota"/>
</dbReference>
<dbReference type="AlphaFoldDB" id="F7DBQ8"/>
<reference evidence="4" key="2">
    <citation type="submission" date="2019-01" db="EMBL/GenBank/DDBJ databases">
        <authorList>
            <person name="Graves T."/>
            <person name="Eichler E.E."/>
            <person name="Wilson R.K."/>
        </authorList>
    </citation>
    <scope>NUCLEOTIDE SEQUENCE [LARGE SCALE GENOMIC DNA]</scope>
    <source>
        <strain evidence="4">17573</strain>
    </source>
</reference>
<feature type="region of interest" description="Disordered" evidence="2">
    <location>
        <begin position="1"/>
        <end position="82"/>
    </location>
</feature>
<dbReference type="Proteomes" id="UP000006718">
    <property type="component" value="Chromosome 7"/>
</dbReference>
<feature type="region of interest" description="Disordered" evidence="2">
    <location>
        <begin position="531"/>
        <end position="558"/>
    </location>
</feature>
<evidence type="ECO:0000256" key="1">
    <source>
        <dbReference type="ARBA" id="ARBA00008368"/>
    </source>
</evidence>
<evidence type="ECO:0000256" key="2">
    <source>
        <dbReference type="SAM" id="MobiDB-lite"/>
    </source>
</evidence>
<feature type="compositionally biased region" description="Acidic residues" evidence="2">
    <location>
        <begin position="493"/>
        <end position="502"/>
    </location>
</feature>
<reference evidence="4" key="4">
    <citation type="submission" date="2025-09" db="UniProtKB">
        <authorList>
            <consortium name="Ensembl"/>
        </authorList>
    </citation>
    <scope>IDENTIFICATION</scope>
    <source>
        <strain evidence="4">17573</strain>
    </source>
</reference>
<dbReference type="OMA" id="NEWWEER"/>
<reference evidence="4" key="3">
    <citation type="submission" date="2025-08" db="UniProtKB">
        <authorList>
            <consortium name="Ensembl"/>
        </authorList>
    </citation>
    <scope>IDENTIFICATION</scope>
    <source>
        <strain evidence="4">17573</strain>
    </source>
</reference>
<evidence type="ECO:0000313" key="4">
    <source>
        <dbReference type="Ensembl" id="ENSMMUP00000034017.3"/>
    </source>
</evidence>
<dbReference type="PANTHER" id="PTHR23143:SF31">
    <property type="entry name" value="GOLGIN SUBFAMILY A MEMBER 6-LIKE PROTEIN 1-RELATED"/>
    <property type="match status" value="1"/>
</dbReference>
<dbReference type="PANTHER" id="PTHR23143">
    <property type="entry name" value="TRICHOHYALIN-RELATED"/>
    <property type="match status" value="1"/>
</dbReference>
<dbReference type="HOGENOM" id="CLU_012403_2_0_1"/>
<sequence length="589" mass="71143">MWPQTHRPTRPMMSEETLQKKLAKAKEKLRDYHPQTSPSVGAGATDTKKKKINNGTNPETTTSGGCHSPEDEKKASHQHQEALRRELEAQVHTIRILTCEKTELQTALYYSQRAVQQLEGESRDLVSRLHDSWKFAGELERALSAVATQKKKADRYIEELTKERDALSLELYRNTITDDELKEKNAELQEKLRLVESEKSEIQLNVKELERKLERAKLLLPQQLQEEADHLGKELQSVSAKLQAQVEENELWNRLYQQQEEKMWRQEEKIREQEEKIREQEEKMRRQEEKMRRQEEMMREKEEKMRDKEENMREQEEKIREQEEKMQRQEEKMRRQEEMMREKEQKMREQEEKMWEQEEKMWRQEEKMHEQEQKMWRQEEKMHDQEEKMQWQEEMIWEKEEKIREQEEKMWRQEEKMRQQEEKMWRQEEKMQEKEEKMGRQEEKMREQETRLWQQEEKMQKQEEHLEAAIQQNKQLHTELSLMALPGEGDALDREEVEEEEAPQPMPSIPEELESREAMVELVFPLVSDRNQGRGGLRAAAQNPVEESAPGTPVPQELGVANKQGDLYSKPCLPFFYRAHDKKAKIINI</sequence>
<feature type="compositionally biased region" description="Basic and acidic residues" evidence="2">
    <location>
        <begin position="24"/>
        <end position="33"/>
    </location>
</feature>
<dbReference type="InterPro" id="IPR026737">
    <property type="entry name" value="GOLGA6L"/>
</dbReference>
<gene>
    <name evidence="4" type="primary">LOC106992414</name>
</gene>
<feature type="region of interest" description="Disordered" evidence="2">
    <location>
        <begin position="275"/>
        <end position="352"/>
    </location>
</feature>
<organism evidence="4 5">
    <name type="scientific">Macaca mulatta</name>
    <name type="common">Rhesus macaque</name>
    <dbReference type="NCBI Taxonomy" id="9544"/>
    <lineage>
        <taxon>Eukaryota</taxon>
        <taxon>Metazoa</taxon>
        <taxon>Chordata</taxon>
        <taxon>Craniata</taxon>
        <taxon>Vertebrata</taxon>
        <taxon>Euteleostomi</taxon>
        <taxon>Mammalia</taxon>
        <taxon>Eutheria</taxon>
        <taxon>Euarchontoglires</taxon>
        <taxon>Primates</taxon>
        <taxon>Haplorrhini</taxon>
        <taxon>Catarrhini</taxon>
        <taxon>Cercopithecidae</taxon>
        <taxon>Cercopithecinae</taxon>
        <taxon>Macaca</taxon>
    </lineage>
</organism>
<dbReference type="GeneTree" id="ENSGT00940000163338"/>